<keyword evidence="6" id="KW-0130">Cell adhesion</keyword>
<proteinExistence type="predicted"/>
<dbReference type="FunFam" id="2.60.40.60:FF:000020">
    <property type="entry name" value="Dachsous cadherin-related 1b"/>
    <property type="match status" value="3"/>
</dbReference>
<dbReference type="CDD" id="cd11304">
    <property type="entry name" value="Cadherin_repeat"/>
    <property type="match status" value="17"/>
</dbReference>
<keyword evidence="2 11" id="KW-0812">Transmembrane</keyword>
<feature type="domain" description="Cadherin" evidence="12">
    <location>
        <begin position="143"/>
        <end position="257"/>
    </location>
</feature>
<evidence type="ECO:0000313" key="14">
    <source>
        <dbReference type="Proteomes" id="UP000288716"/>
    </source>
</evidence>
<dbReference type="FunFam" id="2.60.40.60:FF:000143">
    <property type="entry name" value="FAT atypical cadherin 4"/>
    <property type="match status" value="1"/>
</dbReference>
<dbReference type="Pfam" id="PF25374">
    <property type="entry name" value="Cadherin_FAT4_N"/>
    <property type="match status" value="1"/>
</dbReference>
<feature type="domain" description="Cadherin" evidence="12">
    <location>
        <begin position="1493"/>
        <end position="1592"/>
    </location>
</feature>
<sequence length="1993" mass="225074">MRIVKEIKSSSCQISLQQLFSVLLPLWCLFASSYVYVAAVAFSQAAASSSNDVYHFEIHENSNANKFVGKIPIKPGFTYRFSENPPEFSLNAHTGVIVTTDKPIDRETKDFFNLVVLSSSPTYPLEVKIKVLDVNDNAPHWPVYINPNVTFSESAPVGTKLIIETAIDLDEGTLSYEIVGKQTSEYNIYSAGDNRLPFRLSYNISSSFLHLEVCDKLDREAHTNYTVNISAIDDGGLSANLVLYVNILDVNDNSPIFDHSDYSVSLNESIGKGVSVLQVRATDADEQGNENSQISYYLLSEEYFTIDPITGIIFTAKEGPLDCGTPVSLANADYKKICVFTVFAQDHGMPQQNGRAYVTVNLVDNNDHDPQIKFRYFSRSEHAVIDEQSANGSVVAAVSVVDLDHGVNGETSLTILDGNQFGHFRLESIGNSHIVRVNGSLDREKVYRYNLTIRAKDHGVPARSSTANLIINVNDVNDHEALNSAIFVSEDTPVGFKLFDVSTISDNEANFDKRHYKLVNCSPCDDNVFLADLETGKIVGKIEAHDVDEVSTGVTYKLTSKFGFDNPLFSLNEKTGQLTLTRHLDYETDSHLYILQCEASDGTFRSKKVFIYFNLININDNRPVFDPMSYRVEVLENTTVDSQLLCVSATDADELFDDSNKKPMPLKYYFQNTDEYSDQKSTKVINSVDKFAIDESTGCIRLMKTLDRETKPKYDLVVVADDSKFKASASVQIKVKDVNDNAPQFDENTATVLKIAESLEVDSPIYTFKVKDLDEVPNNYVQFELENDWKYGGNEKVFPFSIGAIDGLLRLTGKLDREVLDTYFLLIKAKDYGLKSSEVHVTVQILDVNDNAPQFEQSEFRVNLPENTSVDTRIIKFRATDLDSPDKITYRISSGDLFGHFKIVDDELVLVAPLDYEQLKVIDVKVEAVDTGGNFDVANVHIEVTNVHDEAPRFVNSPFYINWPENEVGLLGQFEAVCEVISNQYENRVTYLLKETSYPYFDLNSTNAVLKVVQPIDKETLDKNAIIELTLIAIDKRLPRLTGEGFIYINVSDVNDNKPTFSSKFYEFFLHENQIYYAKEAFAKLNAKDEDSSDVITFEINEPEANALFHIDSKSGEISLQSDLIFDREVKSAFDFTVSVTDGKYVENAAVRVLISDVNDCKPMFLGINSVPVLFPQQSKVELSMSLQMIRALSNDLFVFGLLVNDCDQQDTPNSRIEFSIENKIAAHSPFVIDKHSGVVRLTRLPDGNVFKLNIVAEDSPLSDRLRSVLSVELKIVNDELSKQVRLLQQVSTVSVSEAESVNKVIHQFQLFPHRNSVKISILGGDPYEQFKIDHHFLRINKPLDYERIKFYELYIRVSEKTKEETEFEIIKMRVDIINENDNRPTFDYQIYNATIIEEVEEAIVVTQLFASDLDNENDRSNNGRLKYSIIEPLDAPFRIDEKHGTIWTTSKVDRELHAEYNLVVAVEDESGLSSTCKVYVTVQDKNDNPPRFTRLFSANITENSPVGTFVIQVTSSDKDIGQFAQATYSFISPSDIFAIEPKTGEVFVIGTIDREVKDEYLLMVSANDGSWKAQTTLTINILDLNDNAPRFERDFYEFRRVVNTKSGSIGSVKATDVDKAINSLISYSLKQKSPYFLIDSQTGEIYLKRQPSSYKNDMELFTSHNLTIVAADKGIPQQSSSTNVVITIVPNKEMVNPVKQRSITIPIPVNLKNNTIIYKLNYSAFLNNEKSKSIIEVNGDKVIYKGESLVDVRQTFSHRIKSVNEEIDLSVIITQTNNYSPLFTSFQNQITVNENEAIDSLLAVVKAVDNDIDKVNNDVNYEICVVDWKWNEKAIDYFQKVIQLDRRYAKNYNYSTLFNLVNSSEMHRVLYPFRVGATNGSLHLQSKLDFELITEYRVEFIAKDSAWFNSRNSSTFMTVSVMDVNDNVPIFNEAVNSVQVMEVFENNPIGHVIGKVNAVDFDSLRYSQITYEMANTYDSQLFTISSKTGQIQ</sequence>
<feature type="domain" description="Cadherin" evidence="12">
    <location>
        <begin position="1062"/>
        <end position="1165"/>
    </location>
</feature>
<evidence type="ECO:0000256" key="3">
    <source>
        <dbReference type="ARBA" id="ARBA00022729"/>
    </source>
</evidence>
<feature type="domain" description="Cadherin" evidence="12">
    <location>
        <begin position="747"/>
        <end position="855"/>
    </location>
</feature>
<name>A0A443SMH5_9ACAR</name>
<evidence type="ECO:0000259" key="12">
    <source>
        <dbReference type="PROSITE" id="PS50268"/>
    </source>
</evidence>
<dbReference type="Proteomes" id="UP000288716">
    <property type="component" value="Unassembled WGS sequence"/>
</dbReference>
<keyword evidence="7 11" id="KW-1133">Transmembrane helix</keyword>
<dbReference type="SUPFAM" id="SSF49313">
    <property type="entry name" value="Cadherin-like"/>
    <property type="match status" value="16"/>
</dbReference>
<feature type="domain" description="Cadherin" evidence="12">
    <location>
        <begin position="536"/>
        <end position="625"/>
    </location>
</feature>
<dbReference type="PROSITE" id="PS50268">
    <property type="entry name" value="CADHERIN_2"/>
    <property type="match status" value="17"/>
</dbReference>
<dbReference type="GO" id="GO:0007156">
    <property type="term" value="P:homophilic cell adhesion via plasma membrane adhesion molecules"/>
    <property type="evidence" value="ECO:0007669"/>
    <property type="project" value="InterPro"/>
</dbReference>
<gene>
    <name evidence="13" type="ORF">B4U80_00888</name>
</gene>
<evidence type="ECO:0000256" key="5">
    <source>
        <dbReference type="ARBA" id="ARBA00022837"/>
    </source>
</evidence>
<dbReference type="PANTHER" id="PTHR24026:SF126">
    <property type="entry name" value="PROTOCADHERIN FAT 4"/>
    <property type="match status" value="1"/>
</dbReference>
<dbReference type="Pfam" id="PF00028">
    <property type="entry name" value="Cadherin"/>
    <property type="match status" value="9"/>
</dbReference>
<dbReference type="FunFam" id="2.60.40.60:FF:000104">
    <property type="entry name" value="cadherin-23 isoform X1"/>
    <property type="match status" value="1"/>
</dbReference>
<dbReference type="GO" id="GO:0005509">
    <property type="term" value="F:calcium ion binding"/>
    <property type="evidence" value="ECO:0007669"/>
    <property type="project" value="UniProtKB-UniRule"/>
</dbReference>
<feature type="domain" description="Cadherin" evidence="12">
    <location>
        <begin position="1388"/>
        <end position="1493"/>
    </location>
</feature>
<evidence type="ECO:0000256" key="4">
    <source>
        <dbReference type="ARBA" id="ARBA00022737"/>
    </source>
</evidence>
<feature type="domain" description="Cadherin" evidence="12">
    <location>
        <begin position="1785"/>
        <end position="1932"/>
    </location>
</feature>
<keyword evidence="5 10" id="KW-0106">Calcium</keyword>
<feature type="domain" description="Cadherin" evidence="12">
    <location>
        <begin position="1291"/>
        <end position="1387"/>
    </location>
</feature>
<feature type="non-terminal residue" evidence="13">
    <location>
        <position position="1993"/>
    </location>
</feature>
<evidence type="ECO:0000313" key="13">
    <source>
        <dbReference type="EMBL" id="RWS28683.1"/>
    </source>
</evidence>
<feature type="domain" description="Cadherin" evidence="12">
    <location>
        <begin position="626"/>
        <end position="745"/>
    </location>
</feature>
<keyword evidence="9" id="KW-0325">Glycoprotein</keyword>
<dbReference type="PROSITE" id="PS00232">
    <property type="entry name" value="CADHERIN_1"/>
    <property type="match status" value="7"/>
</dbReference>
<evidence type="ECO:0000256" key="11">
    <source>
        <dbReference type="SAM" id="Phobius"/>
    </source>
</evidence>
<keyword evidence="4" id="KW-0677">Repeat</keyword>
<dbReference type="OrthoDB" id="6252479at2759"/>
<dbReference type="VEuPathDB" id="VectorBase:LDEU003358"/>
<feature type="domain" description="Cadherin" evidence="12">
    <location>
        <begin position="1610"/>
        <end position="1700"/>
    </location>
</feature>
<dbReference type="GO" id="GO:0009653">
    <property type="term" value="P:anatomical structure morphogenesis"/>
    <property type="evidence" value="ECO:0007669"/>
    <property type="project" value="UniProtKB-ARBA"/>
</dbReference>
<feature type="domain" description="Cadherin" evidence="12">
    <location>
        <begin position="77"/>
        <end position="141"/>
    </location>
</feature>
<comment type="subcellular location">
    <subcellularLocation>
        <location evidence="1">Membrane</location>
    </subcellularLocation>
</comment>
<feature type="domain" description="Cadherin" evidence="12">
    <location>
        <begin position="377"/>
        <end position="487"/>
    </location>
</feature>
<dbReference type="PRINTS" id="PR00205">
    <property type="entry name" value="CADHERIN"/>
</dbReference>
<protein>
    <submittedName>
        <fullName evidence="13">Protocadherin fat-like protein</fullName>
    </submittedName>
</protein>
<dbReference type="InterPro" id="IPR002126">
    <property type="entry name" value="Cadherin-like_dom"/>
</dbReference>
<feature type="domain" description="Cadherin" evidence="12">
    <location>
        <begin position="988"/>
        <end position="1061"/>
    </location>
</feature>
<dbReference type="Gene3D" id="2.60.40.60">
    <property type="entry name" value="Cadherins"/>
    <property type="match status" value="17"/>
</dbReference>
<dbReference type="FunFam" id="2.60.40.60:FF:000035">
    <property type="entry name" value="Protocadherin Fat 3"/>
    <property type="match status" value="1"/>
</dbReference>
<keyword evidence="3" id="KW-0732">Signal</keyword>
<evidence type="ECO:0000256" key="1">
    <source>
        <dbReference type="ARBA" id="ARBA00004370"/>
    </source>
</evidence>
<organism evidence="13 14">
    <name type="scientific">Leptotrombidium deliense</name>
    <dbReference type="NCBI Taxonomy" id="299467"/>
    <lineage>
        <taxon>Eukaryota</taxon>
        <taxon>Metazoa</taxon>
        <taxon>Ecdysozoa</taxon>
        <taxon>Arthropoda</taxon>
        <taxon>Chelicerata</taxon>
        <taxon>Arachnida</taxon>
        <taxon>Acari</taxon>
        <taxon>Acariformes</taxon>
        <taxon>Trombidiformes</taxon>
        <taxon>Prostigmata</taxon>
        <taxon>Anystina</taxon>
        <taxon>Parasitengona</taxon>
        <taxon>Trombiculoidea</taxon>
        <taxon>Trombiculidae</taxon>
        <taxon>Leptotrombidium</taxon>
    </lineage>
</organism>
<evidence type="ECO:0000256" key="10">
    <source>
        <dbReference type="PROSITE-ProRule" id="PRU00043"/>
    </source>
</evidence>
<feature type="domain" description="Cadherin" evidence="12">
    <location>
        <begin position="1202"/>
        <end position="1285"/>
    </location>
</feature>
<feature type="domain" description="Cadherin" evidence="12">
    <location>
        <begin position="1936"/>
        <end position="1992"/>
    </location>
</feature>
<dbReference type="STRING" id="299467.A0A443SMH5"/>
<dbReference type="SMART" id="SM00112">
    <property type="entry name" value="CA"/>
    <property type="match status" value="16"/>
</dbReference>
<feature type="domain" description="Cadherin" evidence="12">
    <location>
        <begin position="856"/>
        <end position="954"/>
    </location>
</feature>
<dbReference type="InterPro" id="IPR015919">
    <property type="entry name" value="Cadherin-like_sf"/>
</dbReference>
<reference evidence="13 14" key="1">
    <citation type="journal article" date="2018" name="Gigascience">
        <title>Genomes of trombidid mites reveal novel predicted allergens and laterally-transferred genes associated with secondary metabolism.</title>
        <authorList>
            <person name="Dong X."/>
            <person name="Chaisiri K."/>
            <person name="Xia D."/>
            <person name="Armstrong S.D."/>
            <person name="Fang Y."/>
            <person name="Donnelly M.J."/>
            <person name="Kadowaki T."/>
            <person name="McGarry J.W."/>
            <person name="Darby A.C."/>
            <person name="Makepeace B.L."/>
        </authorList>
    </citation>
    <scope>NUCLEOTIDE SEQUENCE [LARGE SCALE GENOMIC DNA]</scope>
    <source>
        <strain evidence="13">UoL-UT</strain>
    </source>
</reference>
<evidence type="ECO:0000256" key="9">
    <source>
        <dbReference type="ARBA" id="ARBA00023180"/>
    </source>
</evidence>
<keyword evidence="14" id="KW-1185">Reference proteome</keyword>
<accession>A0A443SMH5</accession>
<dbReference type="GO" id="GO:0060429">
    <property type="term" value="P:epithelium development"/>
    <property type="evidence" value="ECO:0007669"/>
    <property type="project" value="UniProtKB-ARBA"/>
</dbReference>
<comment type="caution">
    <text evidence="13">The sequence shown here is derived from an EMBL/GenBank/DDBJ whole genome shotgun (WGS) entry which is preliminary data.</text>
</comment>
<feature type="domain" description="Cadherin" evidence="12">
    <location>
        <begin position="258"/>
        <end position="372"/>
    </location>
</feature>
<dbReference type="EMBL" id="NCKV01001265">
    <property type="protein sequence ID" value="RWS28683.1"/>
    <property type="molecule type" value="Genomic_DNA"/>
</dbReference>
<feature type="transmembrane region" description="Helical" evidence="11">
    <location>
        <begin position="20"/>
        <end position="42"/>
    </location>
</feature>
<evidence type="ECO:0000256" key="7">
    <source>
        <dbReference type="ARBA" id="ARBA00022989"/>
    </source>
</evidence>
<keyword evidence="8 11" id="KW-0472">Membrane</keyword>
<dbReference type="PANTHER" id="PTHR24026">
    <property type="entry name" value="FAT ATYPICAL CADHERIN-RELATED"/>
    <property type="match status" value="1"/>
</dbReference>
<evidence type="ECO:0000256" key="2">
    <source>
        <dbReference type="ARBA" id="ARBA00022692"/>
    </source>
</evidence>
<dbReference type="GO" id="GO:0005886">
    <property type="term" value="C:plasma membrane"/>
    <property type="evidence" value="ECO:0007669"/>
    <property type="project" value="UniProtKB-SubCell"/>
</dbReference>
<dbReference type="InterPro" id="IPR020894">
    <property type="entry name" value="Cadherin_CS"/>
</dbReference>
<evidence type="ECO:0000256" key="8">
    <source>
        <dbReference type="ARBA" id="ARBA00023136"/>
    </source>
</evidence>
<evidence type="ECO:0000256" key="6">
    <source>
        <dbReference type="ARBA" id="ARBA00022889"/>
    </source>
</evidence>